<protein>
    <submittedName>
        <fullName evidence="1">Uncharacterized protein</fullName>
    </submittedName>
</protein>
<dbReference type="Proteomes" id="UP000762676">
    <property type="component" value="Unassembled WGS sequence"/>
</dbReference>
<reference evidence="1 2" key="1">
    <citation type="journal article" date="2021" name="Elife">
        <title>Chloroplast acquisition without the gene transfer in kleptoplastic sea slugs, Plakobranchus ocellatus.</title>
        <authorList>
            <person name="Maeda T."/>
            <person name="Takahashi S."/>
            <person name="Yoshida T."/>
            <person name="Shimamura S."/>
            <person name="Takaki Y."/>
            <person name="Nagai Y."/>
            <person name="Toyoda A."/>
            <person name="Suzuki Y."/>
            <person name="Arimoto A."/>
            <person name="Ishii H."/>
            <person name="Satoh N."/>
            <person name="Nishiyama T."/>
            <person name="Hasebe M."/>
            <person name="Maruyama T."/>
            <person name="Minagawa J."/>
            <person name="Obokata J."/>
            <person name="Shigenobu S."/>
        </authorList>
    </citation>
    <scope>NUCLEOTIDE SEQUENCE [LARGE SCALE GENOMIC DNA]</scope>
</reference>
<sequence length="112" mass="12507">MSILSSWKHEDFMELASSQSCVQTQTTSIDLNGIREKCVCGVLPQNLVHSTHYSRGHDLPQNLVQSAQYSQGHVLPQNMVQSTQYSQGHVLPQDLVQSAQCSKDQQQKVILV</sequence>
<accession>A0AAV4IJR1</accession>
<comment type="caution">
    <text evidence="1">The sequence shown here is derived from an EMBL/GenBank/DDBJ whole genome shotgun (WGS) entry which is preliminary data.</text>
</comment>
<gene>
    <name evidence="1" type="ORF">ElyMa_001279100</name>
</gene>
<evidence type="ECO:0000313" key="1">
    <source>
        <dbReference type="EMBL" id="GFS08631.1"/>
    </source>
</evidence>
<dbReference type="AlphaFoldDB" id="A0AAV4IJR1"/>
<name>A0AAV4IJR1_9GAST</name>
<keyword evidence="2" id="KW-1185">Reference proteome</keyword>
<evidence type="ECO:0000313" key="2">
    <source>
        <dbReference type="Proteomes" id="UP000762676"/>
    </source>
</evidence>
<organism evidence="1 2">
    <name type="scientific">Elysia marginata</name>
    <dbReference type="NCBI Taxonomy" id="1093978"/>
    <lineage>
        <taxon>Eukaryota</taxon>
        <taxon>Metazoa</taxon>
        <taxon>Spiralia</taxon>
        <taxon>Lophotrochozoa</taxon>
        <taxon>Mollusca</taxon>
        <taxon>Gastropoda</taxon>
        <taxon>Heterobranchia</taxon>
        <taxon>Euthyneura</taxon>
        <taxon>Panpulmonata</taxon>
        <taxon>Sacoglossa</taxon>
        <taxon>Placobranchoidea</taxon>
        <taxon>Plakobranchidae</taxon>
        <taxon>Elysia</taxon>
    </lineage>
</organism>
<dbReference type="EMBL" id="BMAT01002529">
    <property type="protein sequence ID" value="GFS08631.1"/>
    <property type="molecule type" value="Genomic_DNA"/>
</dbReference>
<proteinExistence type="predicted"/>